<keyword evidence="8" id="KW-1185">Reference proteome</keyword>
<proteinExistence type="inferred from homology"/>
<dbReference type="RefSeq" id="WP_161034164.1">
    <property type="nucleotide sequence ID" value="NZ_WWCL01000001.1"/>
</dbReference>
<dbReference type="PANTHER" id="PTHR21716">
    <property type="entry name" value="TRANSMEMBRANE PROTEIN"/>
    <property type="match status" value="1"/>
</dbReference>
<evidence type="ECO:0000256" key="5">
    <source>
        <dbReference type="ARBA" id="ARBA00023136"/>
    </source>
</evidence>
<evidence type="ECO:0000256" key="4">
    <source>
        <dbReference type="ARBA" id="ARBA00022989"/>
    </source>
</evidence>
<feature type="transmembrane region" description="Helical" evidence="6">
    <location>
        <begin position="158"/>
        <end position="176"/>
    </location>
</feature>
<dbReference type="PANTHER" id="PTHR21716:SF61">
    <property type="entry name" value="BLR8064 PROTEIN"/>
    <property type="match status" value="1"/>
</dbReference>
<dbReference type="AlphaFoldDB" id="A0A845HU21"/>
<feature type="transmembrane region" description="Helical" evidence="6">
    <location>
        <begin position="7"/>
        <end position="23"/>
    </location>
</feature>
<evidence type="ECO:0000313" key="7">
    <source>
        <dbReference type="EMBL" id="MYN44499.1"/>
    </source>
</evidence>
<evidence type="ECO:0000313" key="8">
    <source>
        <dbReference type="Proteomes" id="UP000444316"/>
    </source>
</evidence>
<feature type="transmembrane region" description="Helical" evidence="6">
    <location>
        <begin position="58"/>
        <end position="78"/>
    </location>
</feature>
<gene>
    <name evidence="7" type="ORF">GTP23_05345</name>
</gene>
<feature type="transmembrane region" description="Helical" evidence="6">
    <location>
        <begin position="29"/>
        <end position="46"/>
    </location>
</feature>
<dbReference type="EMBL" id="WWCL01000001">
    <property type="protein sequence ID" value="MYN44499.1"/>
    <property type="molecule type" value="Genomic_DNA"/>
</dbReference>
<evidence type="ECO:0000256" key="1">
    <source>
        <dbReference type="ARBA" id="ARBA00004141"/>
    </source>
</evidence>
<dbReference type="InterPro" id="IPR002549">
    <property type="entry name" value="AI-2E-like"/>
</dbReference>
<evidence type="ECO:0000256" key="6">
    <source>
        <dbReference type="SAM" id="Phobius"/>
    </source>
</evidence>
<keyword evidence="5 6" id="KW-0472">Membrane</keyword>
<evidence type="ECO:0000256" key="2">
    <source>
        <dbReference type="ARBA" id="ARBA00009773"/>
    </source>
</evidence>
<organism evidence="7 8">
    <name type="scientific">Duganella fentianensis</name>
    <dbReference type="NCBI Taxonomy" id="2692177"/>
    <lineage>
        <taxon>Bacteria</taxon>
        <taxon>Pseudomonadati</taxon>
        <taxon>Pseudomonadota</taxon>
        <taxon>Betaproteobacteria</taxon>
        <taxon>Burkholderiales</taxon>
        <taxon>Oxalobacteraceae</taxon>
        <taxon>Telluria group</taxon>
        <taxon>Duganella</taxon>
    </lineage>
</organism>
<accession>A0A845HU21</accession>
<dbReference type="Proteomes" id="UP000444316">
    <property type="component" value="Unassembled WGS sequence"/>
</dbReference>
<reference evidence="7" key="1">
    <citation type="submission" date="2019-12" db="EMBL/GenBank/DDBJ databases">
        <title>Novel species isolated from a subtropical stream in China.</title>
        <authorList>
            <person name="Lu H."/>
        </authorList>
    </citation>
    <scope>NUCLEOTIDE SEQUENCE [LARGE SCALE GENOMIC DNA]</scope>
    <source>
        <strain evidence="7">FT93W</strain>
    </source>
</reference>
<dbReference type="Pfam" id="PF01594">
    <property type="entry name" value="AI-2E_transport"/>
    <property type="match status" value="1"/>
</dbReference>
<feature type="transmembrane region" description="Helical" evidence="6">
    <location>
        <begin position="240"/>
        <end position="261"/>
    </location>
</feature>
<comment type="similarity">
    <text evidence="2">Belongs to the autoinducer-2 exporter (AI-2E) (TC 2.A.86) family.</text>
</comment>
<feature type="transmembrane region" description="Helical" evidence="6">
    <location>
        <begin position="311"/>
        <end position="342"/>
    </location>
</feature>
<name>A0A845HU21_9BURK</name>
<keyword evidence="4 6" id="KW-1133">Transmembrane helix</keyword>
<comment type="caution">
    <text evidence="7">The sequence shown here is derived from an EMBL/GenBank/DDBJ whole genome shotgun (WGS) entry which is preliminary data.</text>
</comment>
<protein>
    <submittedName>
        <fullName evidence="7">AI-2E family transporter</fullName>
    </submittedName>
</protein>
<sequence length="357" mass="37941">MNETQRDILSAGFSLMLIVLAAFVMHRFFLPLVWAGILCVATWPLYVRLRARMGGRDVLAAAVLTLLMLAVFVVPLALGVTQAARQAPELAAFVVKANTDGLPVPAFMQNLPMVGDWIADWWQATLSQPHGLAHLLSEHEINGLHSASDMIKVVGAGFMHRLMDFGLAFLCLFFFYKDGAALSRQIHAIGSHCVSEERWAHFSAKVPTAIRATVNGLVLVGLAEGVLIGIGYALAGLHSAAVWGAVTGILAIIPFGAPIAFLSAAALLASQGAVAGAIAVAVWGSIVLFVADHFVRPGMIGNATRLPFLAVLFGILGGVETLGLVGLFIGPVVMVLFVTLWYEANLFDDGRPVATPR</sequence>
<feature type="transmembrane region" description="Helical" evidence="6">
    <location>
        <begin position="273"/>
        <end position="291"/>
    </location>
</feature>
<feature type="transmembrane region" description="Helical" evidence="6">
    <location>
        <begin position="212"/>
        <end position="234"/>
    </location>
</feature>
<dbReference type="GO" id="GO:0016020">
    <property type="term" value="C:membrane"/>
    <property type="evidence" value="ECO:0007669"/>
    <property type="project" value="UniProtKB-SubCell"/>
</dbReference>
<comment type="subcellular location">
    <subcellularLocation>
        <location evidence="1">Membrane</location>
        <topology evidence="1">Multi-pass membrane protein</topology>
    </subcellularLocation>
</comment>
<evidence type="ECO:0000256" key="3">
    <source>
        <dbReference type="ARBA" id="ARBA00022692"/>
    </source>
</evidence>
<keyword evidence="3 6" id="KW-0812">Transmembrane</keyword>